<name>A0AAE3Y7Y1_9FLAO</name>
<sequence length="216" mass="24790">MKFTVNHPAIYFKTEEEKTKYTLDYIDKFILDIPSYGNFHITDHMTHPNIEEKKKLRSIISHVVRIMIEEGMLEVPYNANAMLKMTNLGREIKNEGGYYNYLQNMKEKELNSNQNIITNNMYGDNNSLNNAVGTNITISSTNSISLSDNQRQELKAIGVQEQEVEELNNIISEDTKDKGELSKKLFAWVSSVTASLVSRGLYDHIPQVSNFVNQFI</sequence>
<evidence type="ECO:0000313" key="2">
    <source>
        <dbReference type="Proteomes" id="UP001184861"/>
    </source>
</evidence>
<evidence type="ECO:0000313" key="1">
    <source>
        <dbReference type="EMBL" id="MDR6525306.1"/>
    </source>
</evidence>
<accession>A0AAE3Y7Y1</accession>
<reference evidence="1" key="1">
    <citation type="submission" date="2023-07" db="EMBL/GenBank/DDBJ databases">
        <title>Sorghum-associated microbial communities from plants grown in Nebraska, USA.</title>
        <authorList>
            <person name="Schachtman D."/>
        </authorList>
    </citation>
    <scope>NUCLEOTIDE SEQUENCE</scope>
    <source>
        <strain evidence="1">DS2360</strain>
    </source>
</reference>
<protein>
    <submittedName>
        <fullName evidence="1">Uncharacterized protein</fullName>
    </submittedName>
</protein>
<gene>
    <name evidence="1" type="ORF">J2787_000676</name>
</gene>
<dbReference type="RefSeq" id="WP_309944652.1">
    <property type="nucleotide sequence ID" value="NZ_JAVDQY010000001.1"/>
</dbReference>
<dbReference type="AlphaFoldDB" id="A0AAE3Y7Y1"/>
<dbReference type="Proteomes" id="UP001184861">
    <property type="component" value="Unassembled WGS sequence"/>
</dbReference>
<dbReference type="EMBL" id="JAVDQY010000001">
    <property type="protein sequence ID" value="MDR6525306.1"/>
    <property type="molecule type" value="Genomic_DNA"/>
</dbReference>
<organism evidence="1 2">
    <name type="scientific">Chryseobacterium rhizosphaerae</name>
    <dbReference type="NCBI Taxonomy" id="395937"/>
    <lineage>
        <taxon>Bacteria</taxon>
        <taxon>Pseudomonadati</taxon>
        <taxon>Bacteroidota</taxon>
        <taxon>Flavobacteriia</taxon>
        <taxon>Flavobacteriales</taxon>
        <taxon>Weeksellaceae</taxon>
        <taxon>Chryseobacterium group</taxon>
        <taxon>Chryseobacterium</taxon>
    </lineage>
</organism>
<comment type="caution">
    <text evidence="1">The sequence shown here is derived from an EMBL/GenBank/DDBJ whole genome shotgun (WGS) entry which is preliminary data.</text>
</comment>
<proteinExistence type="predicted"/>